<dbReference type="Gene3D" id="1.25.40.420">
    <property type="match status" value="1"/>
</dbReference>
<dbReference type="Proteomes" id="UP000275846">
    <property type="component" value="Unassembled WGS sequence"/>
</dbReference>
<gene>
    <name evidence="4" type="ORF">SSLN_LOCUS8578</name>
</gene>
<dbReference type="PRINTS" id="PR00501">
    <property type="entry name" value="KELCHREPEAT"/>
</dbReference>
<dbReference type="STRING" id="70667.A0A183SWI0"/>
<sequence>MFPCFKIRSADTRARQDPVGYDCPQMNNCNFIYTLPEYVLDRTVIINDGHEHRVSGFKLAKASEYFKRQLIQLRQGELAKSRVSEEDNGKQTSRRARARSLCHLEFEPLRITYDDVDGFETMLSFTHCSDEARLRLANKLTSGKLVSILKAGMHFEVPSFMEYFITAMKAKLRPNTIWDFWIALREFEGSLPSVVDHCRSFLLKSFLEASHSESFVRLEVEQLKPIMKDDALNVANELELFEAITTWAMADRAERVQKLHELLECVRFGRLTADEFNAITEHALVKEASESCSALLAVARLVVDSSTDLPESQQAGDDTEAYAYYKRPRLPHSAIFVVGGWEGNQDDPNFGPSRAVQVYNSRSDTWRRIAADGIALDEGHAYSGCVLYKNKIYIIGGYIASGPTQTLKMLELTVGTWKFLSPMHEKRNYVCTCLLDNAIYAIGGHNGRHRLNTVERYDPEQNNWTYVSQMRQVRSDAGADSLNGRIYVCGGFDGHHFYDSVESYDPKVDQWTLVAPMQNIRSGVSVTAFKNALYAIGGNDGLQRLRTVEKYDPETNQWQTMPSMIRQRSNFCIVTLEDTIYVMGGWSDETNSTIALVEKWVPGMTNIWQSAKELFLPASANCCCGIQGLELIRDFL</sequence>
<dbReference type="SUPFAM" id="SSF117281">
    <property type="entry name" value="Kelch motif"/>
    <property type="match status" value="1"/>
</dbReference>
<feature type="domain" description="BACK" evidence="3">
    <location>
        <begin position="181"/>
        <end position="280"/>
    </location>
</feature>
<evidence type="ECO:0000313" key="4">
    <source>
        <dbReference type="EMBL" id="VDL94963.1"/>
    </source>
</evidence>
<dbReference type="Pfam" id="PF01344">
    <property type="entry name" value="Kelch_1"/>
    <property type="match status" value="1"/>
</dbReference>
<evidence type="ECO:0000256" key="2">
    <source>
        <dbReference type="ARBA" id="ARBA00022737"/>
    </source>
</evidence>
<evidence type="ECO:0000313" key="6">
    <source>
        <dbReference type="WBParaSite" id="SSLN_0000891301-mRNA-1"/>
    </source>
</evidence>
<keyword evidence="1" id="KW-0880">Kelch repeat</keyword>
<dbReference type="InterPro" id="IPR011705">
    <property type="entry name" value="BACK"/>
</dbReference>
<dbReference type="WBParaSite" id="SSLN_0000891301-mRNA-1">
    <property type="protein sequence ID" value="SSLN_0000891301-mRNA-1"/>
    <property type="gene ID" value="SSLN_0000891301"/>
</dbReference>
<dbReference type="Pfam" id="PF24681">
    <property type="entry name" value="Kelch_KLHDC2_KLHL20_DRC7"/>
    <property type="match status" value="1"/>
</dbReference>
<organism evidence="6">
    <name type="scientific">Schistocephalus solidus</name>
    <name type="common">Tapeworm</name>
    <dbReference type="NCBI Taxonomy" id="70667"/>
    <lineage>
        <taxon>Eukaryota</taxon>
        <taxon>Metazoa</taxon>
        <taxon>Spiralia</taxon>
        <taxon>Lophotrochozoa</taxon>
        <taxon>Platyhelminthes</taxon>
        <taxon>Cestoda</taxon>
        <taxon>Eucestoda</taxon>
        <taxon>Diphyllobothriidea</taxon>
        <taxon>Diphyllobothriidae</taxon>
        <taxon>Schistocephalus</taxon>
    </lineage>
</organism>
<accession>A0A183SWI0</accession>
<evidence type="ECO:0000256" key="1">
    <source>
        <dbReference type="ARBA" id="ARBA00022441"/>
    </source>
</evidence>
<keyword evidence="5" id="KW-1185">Reference proteome</keyword>
<dbReference type="Gene3D" id="2.120.10.80">
    <property type="entry name" value="Kelch-type beta propeller"/>
    <property type="match status" value="1"/>
</dbReference>
<evidence type="ECO:0000313" key="5">
    <source>
        <dbReference type="Proteomes" id="UP000275846"/>
    </source>
</evidence>
<dbReference type="PANTHER" id="PTHR45632">
    <property type="entry name" value="LD33804P"/>
    <property type="match status" value="1"/>
</dbReference>
<evidence type="ECO:0000259" key="3">
    <source>
        <dbReference type="SMART" id="SM00875"/>
    </source>
</evidence>
<proteinExistence type="predicted"/>
<dbReference type="InterPro" id="IPR015915">
    <property type="entry name" value="Kelch-typ_b-propeller"/>
</dbReference>
<dbReference type="SMART" id="SM00875">
    <property type="entry name" value="BACK"/>
    <property type="match status" value="1"/>
</dbReference>
<dbReference type="OrthoDB" id="191037at2759"/>
<reference evidence="6" key="1">
    <citation type="submission" date="2016-06" db="UniProtKB">
        <authorList>
            <consortium name="WormBaseParasite"/>
        </authorList>
    </citation>
    <scope>IDENTIFICATION</scope>
</reference>
<dbReference type="Pfam" id="PF07707">
    <property type="entry name" value="BACK"/>
    <property type="match status" value="1"/>
</dbReference>
<protein>
    <submittedName>
        <fullName evidence="6">Kelch-like protein 10</fullName>
    </submittedName>
</protein>
<dbReference type="PANTHER" id="PTHR45632:SF3">
    <property type="entry name" value="KELCH-LIKE PROTEIN 32"/>
    <property type="match status" value="1"/>
</dbReference>
<reference evidence="4 5" key="2">
    <citation type="submission" date="2018-11" db="EMBL/GenBank/DDBJ databases">
        <authorList>
            <consortium name="Pathogen Informatics"/>
        </authorList>
    </citation>
    <scope>NUCLEOTIDE SEQUENCE [LARGE SCALE GENOMIC DNA]</scope>
    <source>
        <strain evidence="4 5">NST_G2</strain>
    </source>
</reference>
<dbReference type="InterPro" id="IPR006652">
    <property type="entry name" value="Kelch_1"/>
</dbReference>
<dbReference type="SMART" id="SM00612">
    <property type="entry name" value="Kelch"/>
    <property type="match status" value="6"/>
</dbReference>
<name>A0A183SWI0_SCHSO</name>
<keyword evidence="2" id="KW-0677">Repeat</keyword>
<dbReference type="EMBL" id="UYSU01034731">
    <property type="protein sequence ID" value="VDL94963.1"/>
    <property type="molecule type" value="Genomic_DNA"/>
</dbReference>
<dbReference type="AlphaFoldDB" id="A0A183SWI0"/>